<proteinExistence type="inferred from homology"/>
<dbReference type="PANTHER" id="PTHR11256:SF46">
    <property type="entry name" value="INDUCED MYELOID LEUKEMIA CELL DIFFERENTIATION PROTEIN MCL-1"/>
    <property type="match status" value="1"/>
</dbReference>
<dbReference type="EMBL" id="JAFIRN010000009">
    <property type="protein sequence ID" value="KAG5842744.1"/>
    <property type="molecule type" value="Genomic_DNA"/>
</dbReference>
<comment type="subcellular location">
    <subcellularLocation>
        <location evidence="2">Cytoplasm</location>
    </subcellularLocation>
    <subcellularLocation>
        <location evidence="1">Nucleus</location>
    </subcellularLocation>
</comment>
<dbReference type="GO" id="GO:0005741">
    <property type="term" value="C:mitochondrial outer membrane"/>
    <property type="evidence" value="ECO:0007669"/>
    <property type="project" value="TreeGrafter"/>
</dbReference>
<evidence type="ECO:0000256" key="3">
    <source>
        <dbReference type="ARBA" id="ARBA00009458"/>
    </source>
</evidence>
<evidence type="ECO:0000256" key="7">
    <source>
        <dbReference type="SAM" id="Phobius"/>
    </source>
</evidence>
<evidence type="ECO:0000256" key="1">
    <source>
        <dbReference type="ARBA" id="ARBA00004123"/>
    </source>
</evidence>
<feature type="transmembrane region" description="Helical" evidence="7">
    <location>
        <begin position="271"/>
        <end position="289"/>
    </location>
</feature>
<dbReference type="GO" id="GO:0008630">
    <property type="term" value="P:intrinsic apoptotic signaling pathway in response to DNA damage"/>
    <property type="evidence" value="ECO:0007669"/>
    <property type="project" value="TreeGrafter"/>
</dbReference>
<dbReference type="PANTHER" id="PTHR11256">
    <property type="entry name" value="BCL-2 RELATED"/>
    <property type="match status" value="1"/>
</dbReference>
<evidence type="ECO:0000256" key="5">
    <source>
        <dbReference type="ARBA" id="ARBA00022703"/>
    </source>
</evidence>
<dbReference type="InterPro" id="IPR036834">
    <property type="entry name" value="Bcl-2-like_sf"/>
</dbReference>
<evidence type="ECO:0000313" key="10">
    <source>
        <dbReference type="Proteomes" id="UP001044222"/>
    </source>
</evidence>
<comment type="similarity">
    <text evidence="3">Belongs to the Bcl-2 family.</text>
</comment>
<dbReference type="GO" id="GO:0008053">
    <property type="term" value="P:mitochondrial fusion"/>
    <property type="evidence" value="ECO:0007669"/>
    <property type="project" value="TreeGrafter"/>
</dbReference>
<keyword evidence="7" id="KW-1133">Transmembrane helix</keyword>
<dbReference type="SMART" id="SM00337">
    <property type="entry name" value="BCL"/>
    <property type="match status" value="1"/>
</dbReference>
<evidence type="ECO:0000259" key="8">
    <source>
        <dbReference type="SMART" id="SM00337"/>
    </source>
</evidence>
<keyword evidence="6" id="KW-0539">Nucleus</keyword>
<dbReference type="Gene3D" id="1.10.437.10">
    <property type="entry name" value="Blc2-like"/>
    <property type="match status" value="1"/>
</dbReference>
<dbReference type="GO" id="GO:0005634">
    <property type="term" value="C:nucleus"/>
    <property type="evidence" value="ECO:0007669"/>
    <property type="project" value="UniProtKB-SubCell"/>
</dbReference>
<reference evidence="9" key="1">
    <citation type="submission" date="2021-01" db="EMBL/GenBank/DDBJ databases">
        <title>A chromosome-scale assembly of European eel, Anguilla anguilla.</title>
        <authorList>
            <person name="Henkel C."/>
            <person name="Jong-Raadsen S.A."/>
            <person name="Dufour S."/>
            <person name="Weltzien F.-A."/>
            <person name="Palstra A.P."/>
            <person name="Pelster B."/>
            <person name="Spaink H.P."/>
            <person name="Van Den Thillart G.E."/>
            <person name="Jansen H."/>
            <person name="Zahm M."/>
            <person name="Klopp C."/>
            <person name="Cedric C."/>
            <person name="Louis A."/>
            <person name="Berthelot C."/>
            <person name="Parey E."/>
            <person name="Roest Crollius H."/>
            <person name="Montfort J."/>
            <person name="Robinson-Rechavi M."/>
            <person name="Bucao C."/>
            <person name="Bouchez O."/>
            <person name="Gislard M."/>
            <person name="Lluch J."/>
            <person name="Milhes M."/>
            <person name="Lampietro C."/>
            <person name="Lopez Roques C."/>
            <person name="Donnadieu C."/>
            <person name="Braasch I."/>
            <person name="Desvignes T."/>
            <person name="Postlethwait J."/>
            <person name="Bobe J."/>
            <person name="Guiguen Y."/>
            <person name="Dirks R."/>
        </authorList>
    </citation>
    <scope>NUCLEOTIDE SEQUENCE</scope>
    <source>
        <strain evidence="9">Tag_6206</strain>
        <tissue evidence="9">Liver</tissue>
    </source>
</reference>
<dbReference type="GO" id="GO:0042981">
    <property type="term" value="P:regulation of apoptotic process"/>
    <property type="evidence" value="ECO:0007669"/>
    <property type="project" value="InterPro"/>
</dbReference>
<dbReference type="InterPro" id="IPR002475">
    <property type="entry name" value="Bcl2-like"/>
</dbReference>
<keyword evidence="10" id="KW-1185">Reference proteome</keyword>
<keyword evidence="7" id="KW-0472">Membrane</keyword>
<evidence type="ECO:0000313" key="9">
    <source>
        <dbReference type="EMBL" id="KAG5842744.1"/>
    </source>
</evidence>
<name>A0A9D3RTD2_ANGAN</name>
<dbReference type="AlphaFoldDB" id="A0A9D3RTD2"/>
<dbReference type="Proteomes" id="UP001044222">
    <property type="component" value="Chromosome 9"/>
</dbReference>
<keyword evidence="5" id="KW-0053">Apoptosis</keyword>
<evidence type="ECO:0000256" key="4">
    <source>
        <dbReference type="ARBA" id="ARBA00022490"/>
    </source>
</evidence>
<evidence type="ECO:0000256" key="6">
    <source>
        <dbReference type="ARBA" id="ARBA00023242"/>
    </source>
</evidence>
<dbReference type="GO" id="GO:0015267">
    <property type="term" value="F:channel activity"/>
    <property type="evidence" value="ECO:0007669"/>
    <property type="project" value="TreeGrafter"/>
</dbReference>
<dbReference type="GO" id="GO:0001836">
    <property type="term" value="P:release of cytochrome c from mitochondria"/>
    <property type="evidence" value="ECO:0007669"/>
    <property type="project" value="TreeGrafter"/>
</dbReference>
<organism evidence="9 10">
    <name type="scientific">Anguilla anguilla</name>
    <name type="common">European freshwater eel</name>
    <name type="synonym">Muraena anguilla</name>
    <dbReference type="NCBI Taxonomy" id="7936"/>
    <lineage>
        <taxon>Eukaryota</taxon>
        <taxon>Metazoa</taxon>
        <taxon>Chordata</taxon>
        <taxon>Craniata</taxon>
        <taxon>Vertebrata</taxon>
        <taxon>Euteleostomi</taxon>
        <taxon>Actinopterygii</taxon>
        <taxon>Neopterygii</taxon>
        <taxon>Teleostei</taxon>
        <taxon>Anguilliformes</taxon>
        <taxon>Anguillidae</taxon>
        <taxon>Anguilla</taxon>
    </lineage>
</organism>
<comment type="caution">
    <text evidence="9">The sequence shown here is derived from an EMBL/GenBank/DDBJ whole genome shotgun (WGS) entry which is preliminary data.</text>
</comment>
<dbReference type="GO" id="GO:0097192">
    <property type="term" value="P:extrinsic apoptotic signaling pathway in absence of ligand"/>
    <property type="evidence" value="ECO:0007669"/>
    <property type="project" value="TreeGrafter"/>
</dbReference>
<dbReference type="GO" id="GO:0051400">
    <property type="term" value="F:BH domain binding"/>
    <property type="evidence" value="ECO:0007669"/>
    <property type="project" value="TreeGrafter"/>
</dbReference>
<dbReference type="PROSITE" id="PS50062">
    <property type="entry name" value="BCL2_FAMILY"/>
    <property type="match status" value="1"/>
</dbReference>
<accession>A0A9D3RTD2</accession>
<dbReference type="InterPro" id="IPR026298">
    <property type="entry name" value="Bcl-2_fam"/>
</dbReference>
<gene>
    <name evidence="9" type="ORF">ANANG_G00180970</name>
</gene>
<dbReference type="PRINTS" id="PR01862">
    <property type="entry name" value="BCL2FAMILY"/>
</dbReference>
<dbReference type="FunFam" id="1.10.437.10:FF:000017">
    <property type="entry name" value="MCL1, BCL2 family apoptosis regulator"/>
    <property type="match status" value="1"/>
</dbReference>
<keyword evidence="4" id="KW-0963">Cytoplasm</keyword>
<dbReference type="Pfam" id="PF00452">
    <property type="entry name" value="Bcl-2"/>
    <property type="match status" value="1"/>
</dbReference>
<evidence type="ECO:0000256" key="2">
    <source>
        <dbReference type="ARBA" id="ARBA00004496"/>
    </source>
</evidence>
<dbReference type="InterPro" id="IPR013281">
    <property type="entry name" value="Apop_reg_Mc1"/>
</dbReference>
<dbReference type="SUPFAM" id="SSF56854">
    <property type="entry name" value="Bcl-2 inhibitors of programmed cell death"/>
    <property type="match status" value="1"/>
</dbReference>
<dbReference type="InterPro" id="IPR046371">
    <property type="entry name" value="Bcl-2_BH1-3"/>
</dbReference>
<keyword evidence="7" id="KW-0812">Transmembrane</keyword>
<sequence>MNLSAMNRATTSVVSLLSPYGQNGGSENGIYSCTIYQHGASRTPMVSPKLQMEDELDNWSDEVESHQTVAKPVKNGQKNRLKLESHFLTSGNEDGSLPSSPDSPSDCVKLADYPVGYNRLDCETRELLGHFFRIYTGLSQPGRSRSKALSTLTRVVNDVIGKHQIAYNGMIQKLSLDQREDDMSFVTTVAENLFSDGTTNWGRVASLVAFGAMICKRLKENGRDRCVDTVADQISSYLLANKQDWLLSNKGWDGFVEFFHVEDPESVVRNALMAFAGVAGIGAGLAFLIR</sequence>
<dbReference type="PRINTS" id="PR01866">
    <property type="entry name" value="APOPREGMCL1"/>
</dbReference>
<feature type="domain" description="Bcl-2 Bcl-2 homology region 1-3" evidence="8">
    <location>
        <begin position="152"/>
        <end position="252"/>
    </location>
</feature>
<protein>
    <recommendedName>
        <fullName evidence="8">Bcl-2 Bcl-2 homology region 1-3 domain-containing protein</fullName>
    </recommendedName>
</protein>
<dbReference type="CDD" id="cd06845">
    <property type="entry name" value="Bcl-2_like"/>
    <property type="match status" value="1"/>
</dbReference>